<protein>
    <submittedName>
        <fullName evidence="2">Uncharacterized protein</fullName>
    </submittedName>
</protein>
<reference evidence="2 3" key="1">
    <citation type="submission" date="2019-04" db="EMBL/GenBank/DDBJ databases">
        <title>Comparative genomics and transcriptomics to analyze fruiting body development in filamentous ascomycetes.</title>
        <authorList>
            <consortium name="DOE Joint Genome Institute"/>
            <person name="Lutkenhaus R."/>
            <person name="Traeger S."/>
            <person name="Breuer J."/>
            <person name="Kuo A."/>
            <person name="Lipzen A."/>
            <person name="Pangilinan J."/>
            <person name="Dilworth D."/>
            <person name="Sandor L."/>
            <person name="Poggeler S."/>
            <person name="Barry K."/>
            <person name="Grigoriev I.V."/>
            <person name="Nowrousian M."/>
        </authorList>
    </citation>
    <scope>NUCLEOTIDE SEQUENCE [LARGE SCALE GENOMIC DNA]</scope>
    <source>
        <strain evidence="2 3">CBS 389.68</strain>
    </source>
</reference>
<feature type="compositionally biased region" description="Low complexity" evidence="1">
    <location>
        <begin position="167"/>
        <end position="196"/>
    </location>
</feature>
<dbReference type="AlphaFoldDB" id="A0A4V6RHG3"/>
<keyword evidence="3" id="KW-1185">Reference proteome</keyword>
<dbReference type="Proteomes" id="UP000298138">
    <property type="component" value="Unassembled WGS sequence"/>
</dbReference>
<organism evidence="2 3">
    <name type="scientific">Ascodesmis nigricans</name>
    <dbReference type="NCBI Taxonomy" id="341454"/>
    <lineage>
        <taxon>Eukaryota</taxon>
        <taxon>Fungi</taxon>
        <taxon>Dikarya</taxon>
        <taxon>Ascomycota</taxon>
        <taxon>Pezizomycotina</taxon>
        <taxon>Pezizomycetes</taxon>
        <taxon>Pezizales</taxon>
        <taxon>Ascodesmidaceae</taxon>
        <taxon>Ascodesmis</taxon>
    </lineage>
</organism>
<feature type="region of interest" description="Disordered" evidence="1">
    <location>
        <begin position="156"/>
        <end position="197"/>
    </location>
</feature>
<sequence length="325" mass="36834">MNTFALDPSIPYTTLDWGNWQHEFDPEKPPPEKPQPYCYMAMSPSNPRDLPSLGYTAYLDSALGMGESPASTNGAVCSTTTHCFFEKPHDPLPHSIPPSVVNTKKRPAAFEDEIDPFSNAFSALNHTTTTVDEYITHPAKRQRKISYDDKVHGFTPSPTFSDPGYATQQSSPTFSPVSPTITTTTTPTPEPSTEPSNASHQAAIREYKASVHASMQKTFYKKFLRPTFKYPAQARDQLAPIMKGVALNRPEDRPMETKIILHLDFKNNKIRGERRMQRRKVPRECDTKMREAEGKDYLNPRGYGKRRFCVETGQFVERGRDGRRR</sequence>
<evidence type="ECO:0000313" key="2">
    <source>
        <dbReference type="EMBL" id="TGZ82435.1"/>
    </source>
</evidence>
<name>A0A4V6RHG3_9PEZI</name>
<evidence type="ECO:0000313" key="3">
    <source>
        <dbReference type="Proteomes" id="UP000298138"/>
    </source>
</evidence>
<gene>
    <name evidence="2" type="ORF">EX30DRAFT_370540</name>
</gene>
<accession>A0A4V6RHG3</accession>
<dbReference type="EMBL" id="ML220115">
    <property type="protein sequence ID" value="TGZ82435.1"/>
    <property type="molecule type" value="Genomic_DNA"/>
</dbReference>
<proteinExistence type="predicted"/>
<dbReference type="InParanoid" id="A0A4V6RHG3"/>
<evidence type="ECO:0000256" key="1">
    <source>
        <dbReference type="SAM" id="MobiDB-lite"/>
    </source>
</evidence>